<protein>
    <recommendedName>
        <fullName evidence="2">Putative plant transposon protein domain-containing protein</fullName>
    </recommendedName>
</protein>
<feature type="region of interest" description="Disordered" evidence="1">
    <location>
        <begin position="67"/>
        <end position="125"/>
    </location>
</feature>
<feature type="compositionally biased region" description="Low complexity" evidence="1">
    <location>
        <begin position="136"/>
        <end position="153"/>
    </location>
</feature>
<gene>
    <name evidence="3" type="ORF">V6N12_042441</name>
</gene>
<feature type="domain" description="Putative plant transposon protein" evidence="2">
    <location>
        <begin position="1"/>
        <end position="63"/>
    </location>
</feature>
<evidence type="ECO:0000313" key="4">
    <source>
        <dbReference type="Proteomes" id="UP001472677"/>
    </source>
</evidence>
<organism evidence="3 4">
    <name type="scientific">Hibiscus sabdariffa</name>
    <name type="common">roselle</name>
    <dbReference type="NCBI Taxonomy" id="183260"/>
    <lineage>
        <taxon>Eukaryota</taxon>
        <taxon>Viridiplantae</taxon>
        <taxon>Streptophyta</taxon>
        <taxon>Embryophyta</taxon>
        <taxon>Tracheophyta</taxon>
        <taxon>Spermatophyta</taxon>
        <taxon>Magnoliopsida</taxon>
        <taxon>eudicotyledons</taxon>
        <taxon>Gunneridae</taxon>
        <taxon>Pentapetalae</taxon>
        <taxon>rosids</taxon>
        <taxon>malvids</taxon>
        <taxon>Malvales</taxon>
        <taxon>Malvaceae</taxon>
        <taxon>Malvoideae</taxon>
        <taxon>Hibiscus</taxon>
    </lineage>
</organism>
<name>A0ABR2EES8_9ROSI</name>
<feature type="compositionally biased region" description="Low complexity" evidence="1">
    <location>
        <begin position="102"/>
        <end position="116"/>
    </location>
</feature>
<evidence type="ECO:0000259" key="2">
    <source>
        <dbReference type="Pfam" id="PF20167"/>
    </source>
</evidence>
<sequence>MPTSHNQIVDRTRLILINTIIIGFKFNVGEVIARELSEACRNNKGILAFPCIIFALCRRATVPARQVHTPPDRMDPQGLPAEDGPHGCRSTSDGNAYATYFRTSTGQPSSRSTSSREPNLKNLRPAHTPEAHASFTSTPATLATPPSPLAEATPPLPQLQMPHLYIFCSYRTSFSGLKPDS</sequence>
<dbReference type="EMBL" id="JBBPBM010000015">
    <property type="protein sequence ID" value="KAK8559159.1"/>
    <property type="molecule type" value="Genomic_DNA"/>
</dbReference>
<feature type="region of interest" description="Disordered" evidence="1">
    <location>
        <begin position="136"/>
        <end position="155"/>
    </location>
</feature>
<accession>A0ABR2EES8</accession>
<proteinExistence type="predicted"/>
<dbReference type="InterPro" id="IPR046796">
    <property type="entry name" value="Transposase_32_dom"/>
</dbReference>
<keyword evidence="4" id="KW-1185">Reference proteome</keyword>
<comment type="caution">
    <text evidence="3">The sequence shown here is derived from an EMBL/GenBank/DDBJ whole genome shotgun (WGS) entry which is preliminary data.</text>
</comment>
<dbReference type="Pfam" id="PF20167">
    <property type="entry name" value="Transposase_32"/>
    <property type="match status" value="1"/>
</dbReference>
<reference evidence="3 4" key="1">
    <citation type="journal article" date="2024" name="G3 (Bethesda)">
        <title>Genome assembly of Hibiscus sabdariffa L. provides insights into metabolisms of medicinal natural products.</title>
        <authorList>
            <person name="Kim T."/>
        </authorList>
    </citation>
    <scope>NUCLEOTIDE SEQUENCE [LARGE SCALE GENOMIC DNA]</scope>
    <source>
        <strain evidence="3">TK-2024</strain>
        <tissue evidence="3">Old leaves</tissue>
    </source>
</reference>
<evidence type="ECO:0000256" key="1">
    <source>
        <dbReference type="SAM" id="MobiDB-lite"/>
    </source>
</evidence>
<dbReference type="Proteomes" id="UP001472677">
    <property type="component" value="Unassembled WGS sequence"/>
</dbReference>
<evidence type="ECO:0000313" key="3">
    <source>
        <dbReference type="EMBL" id="KAK8559159.1"/>
    </source>
</evidence>